<evidence type="ECO:0000256" key="1">
    <source>
        <dbReference type="ARBA" id="ARBA00022670"/>
    </source>
</evidence>
<dbReference type="GO" id="GO:0006508">
    <property type="term" value="P:proteolysis"/>
    <property type="evidence" value="ECO:0007669"/>
    <property type="project" value="UniProtKB-KW"/>
</dbReference>
<dbReference type="NCBIfam" id="NF011996">
    <property type="entry name" value="PRK15452.1"/>
    <property type="match status" value="1"/>
</dbReference>
<dbReference type="Gene3D" id="2.40.30.10">
    <property type="entry name" value="Translation factors"/>
    <property type="match status" value="1"/>
</dbReference>
<dbReference type="GO" id="GO:0008233">
    <property type="term" value="F:peptidase activity"/>
    <property type="evidence" value="ECO:0007669"/>
    <property type="project" value="UniProtKB-KW"/>
</dbReference>
<organism evidence="5">
    <name type="scientific">marine metagenome</name>
    <dbReference type="NCBI Taxonomy" id="408172"/>
    <lineage>
        <taxon>unclassified sequences</taxon>
        <taxon>metagenomes</taxon>
        <taxon>ecological metagenomes</taxon>
    </lineage>
</organism>
<accession>A0A381SJE0</accession>
<keyword evidence="1" id="KW-0645">Protease</keyword>
<dbReference type="InterPro" id="IPR032525">
    <property type="entry name" value="Peptidase_U32_C"/>
</dbReference>
<comment type="similarity">
    <text evidence="3">Belongs to the peptidase U32 family.</text>
</comment>
<sequence>VNIKIKPELLSPAGNLEKLKYAFAYGADAVYAGVPRFSLRTRENDFREESLFEGIQYAHKLGRKVYLTLNIFAHNTKVDGFIRELEKVAEWEPDGLIMADPGLIHQAIKRVPNIPIHLSTQANATNWTTVEFWKNMGVNRVILSRELRLKEIAEIHAQVPDIKLESFVHGAICIAYSGRCLISNYMNHRDANQGTCTNSCRWEYDLQQQSSSLLTTEKNQTAGSADHYKSPGNGFYVEEKERSGEQFPLEEDESGTYMFNAKDLCAVELLDDIRNAGVMSFKIEGRTKSTYYAAMATRSYRKAIDDMAAEKSFDPSNLDDLTALSNRGYTTGFYTRNPREFGENIHDSRSKERSHKAVGLNCKWDQETGLMWFDIKNKLGVGTEVEIFTPGGREIIRVSELRDNQGKQAERIHGGAGRGAFPLPEDPGEFAIIRRTLYEEEQVLVGADPD</sequence>
<evidence type="ECO:0000259" key="4">
    <source>
        <dbReference type="Pfam" id="PF16325"/>
    </source>
</evidence>
<evidence type="ECO:0000313" key="5">
    <source>
        <dbReference type="EMBL" id="SVA02447.1"/>
    </source>
</evidence>
<proteinExistence type="inferred from homology"/>
<dbReference type="PROSITE" id="PS01276">
    <property type="entry name" value="PEPTIDASE_U32"/>
    <property type="match status" value="1"/>
</dbReference>
<name>A0A381SJE0_9ZZZZ</name>
<dbReference type="EMBL" id="UINC01003006">
    <property type="protein sequence ID" value="SVA02447.1"/>
    <property type="molecule type" value="Genomic_DNA"/>
</dbReference>
<protein>
    <recommendedName>
        <fullName evidence="4">Peptidase family U32 C-terminal domain-containing protein</fullName>
    </recommendedName>
</protein>
<evidence type="ECO:0000256" key="3">
    <source>
        <dbReference type="ARBA" id="ARBA00038374"/>
    </source>
</evidence>
<feature type="non-terminal residue" evidence="5">
    <location>
        <position position="1"/>
    </location>
</feature>
<dbReference type="InterPro" id="IPR001539">
    <property type="entry name" value="Peptidase_U32"/>
</dbReference>
<dbReference type="PANTHER" id="PTHR30217">
    <property type="entry name" value="PEPTIDASE U32 FAMILY"/>
    <property type="match status" value="1"/>
</dbReference>
<gene>
    <name evidence="5" type="ORF">METZ01_LOCUS55301</name>
</gene>
<dbReference type="InterPro" id="IPR051454">
    <property type="entry name" value="RNA/ubiquinone_mod_enzymes"/>
</dbReference>
<feature type="domain" description="Peptidase family U32 C-terminal" evidence="4">
    <location>
        <begin position="353"/>
        <end position="434"/>
    </location>
</feature>
<dbReference type="AlphaFoldDB" id="A0A381SJE0"/>
<evidence type="ECO:0000256" key="2">
    <source>
        <dbReference type="ARBA" id="ARBA00022801"/>
    </source>
</evidence>
<keyword evidence="2" id="KW-0378">Hydrolase</keyword>
<dbReference type="Pfam" id="PF01136">
    <property type="entry name" value="Peptidase_U32"/>
    <property type="match status" value="1"/>
</dbReference>
<reference evidence="5" key="1">
    <citation type="submission" date="2018-05" db="EMBL/GenBank/DDBJ databases">
        <authorList>
            <person name="Lanie J.A."/>
            <person name="Ng W.-L."/>
            <person name="Kazmierczak K.M."/>
            <person name="Andrzejewski T.M."/>
            <person name="Davidsen T.M."/>
            <person name="Wayne K.J."/>
            <person name="Tettelin H."/>
            <person name="Glass J.I."/>
            <person name="Rusch D."/>
            <person name="Podicherti R."/>
            <person name="Tsui H.-C.T."/>
            <person name="Winkler M.E."/>
        </authorList>
    </citation>
    <scope>NUCLEOTIDE SEQUENCE</scope>
</reference>
<dbReference type="Pfam" id="PF16325">
    <property type="entry name" value="Peptidase_U32_C"/>
    <property type="match status" value="1"/>
</dbReference>
<dbReference type="PANTHER" id="PTHR30217:SF6">
    <property type="entry name" value="TRNA HYDROXYLATION PROTEIN P"/>
    <property type="match status" value="1"/>
</dbReference>